<dbReference type="Pfam" id="PF02578">
    <property type="entry name" value="Cu-oxidase_4"/>
    <property type="match status" value="1"/>
</dbReference>
<dbReference type="PANTHER" id="PTHR30616">
    <property type="entry name" value="UNCHARACTERIZED PROTEIN YFIH"/>
    <property type="match status" value="1"/>
</dbReference>
<dbReference type="InterPro" id="IPR038371">
    <property type="entry name" value="Cu_polyphenol_OxRdtase_sf"/>
</dbReference>
<comment type="catalytic activity">
    <reaction evidence="7">
        <text>adenosine + H2O + H(+) = inosine + NH4(+)</text>
        <dbReference type="Rhea" id="RHEA:24408"/>
        <dbReference type="ChEBI" id="CHEBI:15377"/>
        <dbReference type="ChEBI" id="CHEBI:15378"/>
        <dbReference type="ChEBI" id="CHEBI:16335"/>
        <dbReference type="ChEBI" id="CHEBI:17596"/>
        <dbReference type="ChEBI" id="CHEBI:28938"/>
        <dbReference type="EC" id="3.5.4.4"/>
    </reaction>
    <physiologicalReaction direction="left-to-right" evidence="7">
        <dbReference type="Rhea" id="RHEA:24409"/>
    </physiologicalReaction>
</comment>
<dbReference type="PANTHER" id="PTHR30616:SF2">
    <property type="entry name" value="PURINE NUCLEOSIDE PHOSPHORYLASE LACC1"/>
    <property type="match status" value="1"/>
</dbReference>
<dbReference type="RefSeq" id="WP_284208432.1">
    <property type="nucleotide sequence ID" value="NZ_BSOZ01000039.1"/>
</dbReference>
<evidence type="ECO:0000256" key="7">
    <source>
        <dbReference type="ARBA" id="ARBA00047989"/>
    </source>
</evidence>
<dbReference type="CDD" id="cd16833">
    <property type="entry name" value="YfiH"/>
    <property type="match status" value="1"/>
</dbReference>
<dbReference type="InterPro" id="IPR003730">
    <property type="entry name" value="Cu_polyphenol_OxRdtase"/>
</dbReference>
<gene>
    <name evidence="11" type="ORF">GCM10007860_23850</name>
</gene>
<evidence type="ECO:0000313" key="12">
    <source>
        <dbReference type="Proteomes" id="UP001156836"/>
    </source>
</evidence>
<comment type="caution">
    <text evidence="11">The sequence shown here is derived from an EMBL/GenBank/DDBJ whole genome shotgun (WGS) entry which is preliminary data.</text>
</comment>
<keyword evidence="3" id="KW-0808">Transferase</keyword>
<dbReference type="SUPFAM" id="SSF64438">
    <property type="entry name" value="CNF1/YfiH-like putative cysteine hydrolases"/>
    <property type="match status" value="1"/>
</dbReference>
<evidence type="ECO:0000256" key="10">
    <source>
        <dbReference type="RuleBase" id="RU361274"/>
    </source>
</evidence>
<comment type="similarity">
    <text evidence="2 10">Belongs to the purine nucleoside phosphorylase YfiH/LACC1 family.</text>
</comment>
<evidence type="ECO:0000256" key="9">
    <source>
        <dbReference type="ARBA" id="ARBA00049893"/>
    </source>
</evidence>
<accession>A0ABQ6BT97</accession>
<name>A0ABQ6BT97_9NEIS</name>
<organism evidence="11 12">
    <name type="scientific">Chitiniphilus shinanonensis</name>
    <dbReference type="NCBI Taxonomy" id="553088"/>
    <lineage>
        <taxon>Bacteria</taxon>
        <taxon>Pseudomonadati</taxon>
        <taxon>Pseudomonadota</taxon>
        <taxon>Betaproteobacteria</taxon>
        <taxon>Neisseriales</taxon>
        <taxon>Chitinibacteraceae</taxon>
        <taxon>Chitiniphilus</taxon>
    </lineage>
</organism>
<evidence type="ECO:0000256" key="3">
    <source>
        <dbReference type="ARBA" id="ARBA00022679"/>
    </source>
</evidence>
<dbReference type="NCBIfam" id="TIGR00726">
    <property type="entry name" value="peptidoglycan editing factor PgeF"/>
    <property type="match status" value="1"/>
</dbReference>
<evidence type="ECO:0000256" key="8">
    <source>
        <dbReference type="ARBA" id="ARBA00048968"/>
    </source>
</evidence>
<dbReference type="InterPro" id="IPR011324">
    <property type="entry name" value="Cytotoxic_necrot_fac-like_cat"/>
</dbReference>
<keyword evidence="5" id="KW-0378">Hydrolase</keyword>
<evidence type="ECO:0000256" key="1">
    <source>
        <dbReference type="ARBA" id="ARBA00000553"/>
    </source>
</evidence>
<keyword evidence="6" id="KW-0862">Zinc</keyword>
<evidence type="ECO:0000256" key="2">
    <source>
        <dbReference type="ARBA" id="ARBA00007353"/>
    </source>
</evidence>
<evidence type="ECO:0000313" key="11">
    <source>
        <dbReference type="EMBL" id="GLS05235.1"/>
    </source>
</evidence>
<sequence length="254" mass="26831">MSATDLPLLHPDWPVPERVRALVTTRIGGVSAAPYASLNLGDHVGDAPDAVAENRRRVGALLPAEPLWLQQVHGTVVARLDDDQPLRIADAAVARGAGRVCVVMTADCLPVLFCDRAGSVVGASHAGWRGLADGVLEATVAAMGVAPRDVLAWFGPAIGPDAFEVGDEVRAVFVAHDAAATAAFRPGRAPGKWWADLYLLARQRLVALGVTAIHGGEHCTVGDAARFFSYRRDGVTGRMASLIWLDETPARPGR</sequence>
<comment type="catalytic activity">
    <reaction evidence="1">
        <text>inosine + phosphate = alpha-D-ribose 1-phosphate + hypoxanthine</text>
        <dbReference type="Rhea" id="RHEA:27646"/>
        <dbReference type="ChEBI" id="CHEBI:17368"/>
        <dbReference type="ChEBI" id="CHEBI:17596"/>
        <dbReference type="ChEBI" id="CHEBI:43474"/>
        <dbReference type="ChEBI" id="CHEBI:57720"/>
        <dbReference type="EC" id="2.4.2.1"/>
    </reaction>
    <physiologicalReaction direction="left-to-right" evidence="1">
        <dbReference type="Rhea" id="RHEA:27647"/>
    </physiologicalReaction>
</comment>
<dbReference type="Proteomes" id="UP001156836">
    <property type="component" value="Unassembled WGS sequence"/>
</dbReference>
<dbReference type="EMBL" id="BSOZ01000039">
    <property type="protein sequence ID" value="GLS05235.1"/>
    <property type="molecule type" value="Genomic_DNA"/>
</dbReference>
<keyword evidence="12" id="KW-1185">Reference proteome</keyword>
<protein>
    <recommendedName>
        <fullName evidence="10">Purine nucleoside phosphorylase</fullName>
    </recommendedName>
</protein>
<proteinExistence type="inferred from homology"/>
<evidence type="ECO:0000256" key="6">
    <source>
        <dbReference type="ARBA" id="ARBA00022833"/>
    </source>
</evidence>
<dbReference type="Gene3D" id="3.60.140.10">
    <property type="entry name" value="CNF1/YfiH-like putative cysteine hydrolases"/>
    <property type="match status" value="1"/>
</dbReference>
<evidence type="ECO:0000256" key="5">
    <source>
        <dbReference type="ARBA" id="ARBA00022801"/>
    </source>
</evidence>
<reference evidence="12" key="1">
    <citation type="journal article" date="2019" name="Int. J. Syst. Evol. Microbiol.">
        <title>The Global Catalogue of Microorganisms (GCM) 10K type strain sequencing project: providing services to taxonomists for standard genome sequencing and annotation.</title>
        <authorList>
            <consortium name="The Broad Institute Genomics Platform"/>
            <consortium name="The Broad Institute Genome Sequencing Center for Infectious Disease"/>
            <person name="Wu L."/>
            <person name="Ma J."/>
        </authorList>
    </citation>
    <scope>NUCLEOTIDE SEQUENCE [LARGE SCALE GENOMIC DNA]</scope>
    <source>
        <strain evidence="12">NBRC 104970</strain>
    </source>
</reference>
<comment type="catalytic activity">
    <reaction evidence="9">
        <text>S-methyl-5'-thioadenosine + phosphate = 5-(methylsulfanyl)-alpha-D-ribose 1-phosphate + adenine</text>
        <dbReference type="Rhea" id="RHEA:11852"/>
        <dbReference type="ChEBI" id="CHEBI:16708"/>
        <dbReference type="ChEBI" id="CHEBI:17509"/>
        <dbReference type="ChEBI" id="CHEBI:43474"/>
        <dbReference type="ChEBI" id="CHEBI:58533"/>
        <dbReference type="EC" id="2.4.2.28"/>
    </reaction>
    <physiologicalReaction direction="left-to-right" evidence="9">
        <dbReference type="Rhea" id="RHEA:11853"/>
    </physiologicalReaction>
</comment>
<evidence type="ECO:0000256" key="4">
    <source>
        <dbReference type="ARBA" id="ARBA00022723"/>
    </source>
</evidence>
<comment type="catalytic activity">
    <reaction evidence="8">
        <text>adenosine + phosphate = alpha-D-ribose 1-phosphate + adenine</text>
        <dbReference type="Rhea" id="RHEA:27642"/>
        <dbReference type="ChEBI" id="CHEBI:16335"/>
        <dbReference type="ChEBI" id="CHEBI:16708"/>
        <dbReference type="ChEBI" id="CHEBI:43474"/>
        <dbReference type="ChEBI" id="CHEBI:57720"/>
        <dbReference type="EC" id="2.4.2.1"/>
    </reaction>
    <physiologicalReaction direction="left-to-right" evidence="8">
        <dbReference type="Rhea" id="RHEA:27643"/>
    </physiologicalReaction>
</comment>
<keyword evidence="4" id="KW-0479">Metal-binding</keyword>